<evidence type="ECO:0000256" key="7">
    <source>
        <dbReference type="RuleBase" id="RU003707"/>
    </source>
</evidence>
<dbReference type="InterPro" id="IPR018376">
    <property type="entry name" value="Enoyl-CoA_hyd/isom_CS"/>
</dbReference>
<comment type="similarity">
    <text evidence="1 7">Belongs to the enoyl-CoA hydratase/isomerase family.</text>
</comment>
<reference evidence="8" key="1">
    <citation type="journal article" date="2021" name="Sci. Rep.">
        <title>Diploid genomic architecture of Nitzschia inconspicua, an elite biomass production diatom.</title>
        <authorList>
            <person name="Oliver A."/>
            <person name="Podell S."/>
            <person name="Pinowska A."/>
            <person name="Traller J.C."/>
            <person name="Smith S.R."/>
            <person name="McClure R."/>
            <person name="Beliaev A."/>
            <person name="Bohutskyi P."/>
            <person name="Hill E.A."/>
            <person name="Rabines A."/>
            <person name="Zheng H."/>
            <person name="Allen L.Z."/>
            <person name="Kuo A."/>
            <person name="Grigoriev I.V."/>
            <person name="Allen A.E."/>
            <person name="Hazlebeck D."/>
            <person name="Allen E.E."/>
        </authorList>
    </citation>
    <scope>NUCLEOTIDE SEQUENCE</scope>
    <source>
        <strain evidence="8">Hildebrandi</strain>
    </source>
</reference>
<dbReference type="CDD" id="cd06558">
    <property type="entry name" value="crotonase-like"/>
    <property type="match status" value="1"/>
</dbReference>
<reference evidence="8" key="2">
    <citation type="submission" date="2021-04" db="EMBL/GenBank/DDBJ databases">
        <authorList>
            <person name="Podell S."/>
        </authorList>
    </citation>
    <scope>NUCLEOTIDE SEQUENCE</scope>
    <source>
        <strain evidence="8">Hildebrandi</strain>
    </source>
</reference>
<evidence type="ECO:0000313" key="9">
    <source>
        <dbReference type="Proteomes" id="UP000693970"/>
    </source>
</evidence>
<dbReference type="PROSITE" id="PS00166">
    <property type="entry name" value="ENOYL_COA_HYDRATASE"/>
    <property type="match status" value="1"/>
</dbReference>
<keyword evidence="9" id="KW-1185">Reference proteome</keyword>
<keyword evidence="3" id="KW-0276">Fatty acid metabolism</keyword>
<comment type="caution">
    <text evidence="8">The sequence shown here is derived from an EMBL/GenBank/DDBJ whole genome shotgun (WGS) entry which is preliminary data.</text>
</comment>
<evidence type="ECO:0000256" key="1">
    <source>
        <dbReference type="ARBA" id="ARBA00005254"/>
    </source>
</evidence>
<keyword evidence="4" id="KW-0443">Lipid metabolism</keyword>
<evidence type="ECO:0000256" key="5">
    <source>
        <dbReference type="ARBA" id="ARBA00023239"/>
    </source>
</evidence>
<dbReference type="GO" id="GO:0005739">
    <property type="term" value="C:mitochondrion"/>
    <property type="evidence" value="ECO:0007669"/>
    <property type="project" value="TreeGrafter"/>
</dbReference>
<dbReference type="EMBL" id="JAGRRH010000001">
    <property type="protein sequence ID" value="KAG7374493.1"/>
    <property type="molecule type" value="Genomic_DNA"/>
</dbReference>
<dbReference type="Pfam" id="PF00378">
    <property type="entry name" value="ECH_1"/>
    <property type="match status" value="1"/>
</dbReference>
<evidence type="ECO:0000256" key="6">
    <source>
        <dbReference type="ARBA" id="ARBA00073937"/>
    </source>
</evidence>
<dbReference type="PANTHER" id="PTHR11941:SF54">
    <property type="entry name" value="ENOYL-COA HYDRATASE, MITOCHONDRIAL"/>
    <property type="match status" value="1"/>
</dbReference>
<gene>
    <name evidence="8" type="ORF">IV203_013588</name>
</gene>
<dbReference type="FunFam" id="3.90.226.10:FF:000019">
    <property type="entry name" value="Enoyl-CoA hydratase, mitochondrial"/>
    <property type="match status" value="1"/>
</dbReference>
<organism evidence="8 9">
    <name type="scientific">Nitzschia inconspicua</name>
    <dbReference type="NCBI Taxonomy" id="303405"/>
    <lineage>
        <taxon>Eukaryota</taxon>
        <taxon>Sar</taxon>
        <taxon>Stramenopiles</taxon>
        <taxon>Ochrophyta</taxon>
        <taxon>Bacillariophyta</taxon>
        <taxon>Bacillariophyceae</taxon>
        <taxon>Bacillariophycidae</taxon>
        <taxon>Bacillariales</taxon>
        <taxon>Bacillariaceae</taxon>
        <taxon>Nitzschia</taxon>
    </lineage>
</organism>
<name>A0A9K3M6J1_9STRA</name>
<proteinExistence type="inferred from homology"/>
<evidence type="ECO:0000256" key="3">
    <source>
        <dbReference type="ARBA" id="ARBA00022832"/>
    </source>
</evidence>
<keyword evidence="5" id="KW-0456">Lyase</keyword>
<evidence type="ECO:0000256" key="2">
    <source>
        <dbReference type="ARBA" id="ARBA00012076"/>
    </source>
</evidence>
<dbReference type="InterPro" id="IPR001753">
    <property type="entry name" value="Enoyl-CoA_hydra/iso"/>
</dbReference>
<protein>
    <recommendedName>
        <fullName evidence="6">Probable enoyl-CoA hydratase, mitochondrial</fullName>
        <ecNumber evidence="2">4.2.1.17</ecNumber>
    </recommendedName>
</protein>
<sequence>MFSLKIVSRFSSMVPNCHTAACNGFATANQIRLFSVASLKESYGNILVDVQKANDKDNKSIALITLNRPRALNALNDALFGDLLHATHLLDKDKDVRCIVLTGSTKAFAAGADISEMKDKTYEECMAVDMFAEWQQISKLKTPIVAAVAGFCLGGGCELAMMCDIIVCSKSAKFGQPEINLGVIAGAGGTQRLTKRIGKAKSMYMNLTGEFMNAEEAFMSGLVAKVFDNETLVEEALKIAKNIAAKGALSVQAAKEAVNAAEDLPLQEGLRLERRLFHALFATDDQKEGMAAFLEKRPANFK</sequence>
<accession>A0A9K3M6J1</accession>
<dbReference type="OrthoDB" id="2018133at2759"/>
<dbReference type="EC" id="4.2.1.17" evidence="2"/>
<dbReference type="PANTHER" id="PTHR11941">
    <property type="entry name" value="ENOYL-COA HYDRATASE-RELATED"/>
    <property type="match status" value="1"/>
</dbReference>
<dbReference type="Proteomes" id="UP000693970">
    <property type="component" value="Unassembled WGS sequence"/>
</dbReference>
<dbReference type="FunFam" id="1.10.12.10:FF:000001">
    <property type="entry name" value="Probable enoyl-CoA hydratase, mitochondrial"/>
    <property type="match status" value="1"/>
</dbReference>
<dbReference type="AlphaFoldDB" id="A0A9K3M6J1"/>
<dbReference type="GO" id="GO:0006635">
    <property type="term" value="P:fatty acid beta-oxidation"/>
    <property type="evidence" value="ECO:0007669"/>
    <property type="project" value="TreeGrafter"/>
</dbReference>
<dbReference type="GO" id="GO:0004300">
    <property type="term" value="F:enoyl-CoA hydratase activity"/>
    <property type="evidence" value="ECO:0007669"/>
    <property type="project" value="UniProtKB-EC"/>
</dbReference>
<evidence type="ECO:0000256" key="4">
    <source>
        <dbReference type="ARBA" id="ARBA00023098"/>
    </source>
</evidence>
<evidence type="ECO:0000313" key="8">
    <source>
        <dbReference type="EMBL" id="KAG7374493.1"/>
    </source>
</evidence>